<dbReference type="Proteomes" id="UP000095280">
    <property type="component" value="Unplaced"/>
</dbReference>
<dbReference type="AlphaFoldDB" id="A0A1I8GET8"/>
<name>A0A1I8GET8_9PLAT</name>
<keyword evidence="1" id="KW-1185">Reference proteome</keyword>
<evidence type="ECO:0000313" key="3">
    <source>
        <dbReference type="WBParaSite" id="maker-uti_cns_0048382-snap-gene-0.4-mRNA-1"/>
    </source>
</evidence>
<organism evidence="1 2">
    <name type="scientific">Macrostomum lignano</name>
    <dbReference type="NCBI Taxonomy" id="282301"/>
    <lineage>
        <taxon>Eukaryota</taxon>
        <taxon>Metazoa</taxon>
        <taxon>Spiralia</taxon>
        <taxon>Lophotrochozoa</taxon>
        <taxon>Platyhelminthes</taxon>
        <taxon>Rhabditophora</taxon>
        <taxon>Macrostomorpha</taxon>
        <taxon>Macrostomida</taxon>
        <taxon>Macrostomidae</taxon>
        <taxon>Macrostomum</taxon>
    </lineage>
</organism>
<reference evidence="2 3" key="1">
    <citation type="submission" date="2016-11" db="UniProtKB">
        <authorList>
            <consortium name="WormBaseParasite"/>
        </authorList>
    </citation>
    <scope>IDENTIFICATION</scope>
</reference>
<sequence length="128" mass="13998">CPPIEVYQLANPNLLVEGATFTVKTTAGQDVDFMDLYHVTNVSVGGINCTDSQVVEVTFLSKNGESAGYLFNVTAPMDSTVAMLSLNSTVNAWKARVRFDIKTCEAVEFTFFGCLADGETYCCYSPFY</sequence>
<evidence type="ECO:0000313" key="1">
    <source>
        <dbReference type="Proteomes" id="UP000095280"/>
    </source>
</evidence>
<evidence type="ECO:0000313" key="2">
    <source>
        <dbReference type="WBParaSite" id="maker-uti_cns_0001634-snap-gene-0.9-mRNA-1"/>
    </source>
</evidence>
<accession>A0A1I8GET8</accession>
<protein>
    <submittedName>
        <fullName evidence="2 3">Lipocalin</fullName>
    </submittedName>
</protein>
<dbReference type="WBParaSite" id="maker-uti_cns_0048382-snap-gene-0.4-mRNA-1">
    <property type="protein sequence ID" value="maker-uti_cns_0048382-snap-gene-0.4-mRNA-1"/>
    <property type="gene ID" value="maker-uti_cns_0048382-snap-gene-0.4"/>
</dbReference>
<proteinExistence type="predicted"/>
<dbReference type="WBParaSite" id="maker-uti_cns_0001634-snap-gene-0.9-mRNA-1">
    <property type="protein sequence ID" value="maker-uti_cns_0001634-snap-gene-0.9-mRNA-1"/>
    <property type="gene ID" value="maker-uti_cns_0001634-snap-gene-0.9"/>
</dbReference>